<dbReference type="InterPro" id="IPR019775">
    <property type="entry name" value="WD40_repeat_CS"/>
</dbReference>
<dbReference type="InterPro" id="IPR001680">
    <property type="entry name" value="WD40_rpt"/>
</dbReference>
<reference evidence="4 5" key="1">
    <citation type="submission" date="2019-02" db="EMBL/GenBank/DDBJ databases">
        <title>Planctomycetal bacteria perform biofilm scaping via a novel small molecule.</title>
        <authorList>
            <person name="Jeske O."/>
            <person name="Boedeker C."/>
            <person name="Wiegand S."/>
            <person name="Breitling P."/>
            <person name="Kallscheuer N."/>
            <person name="Jogler M."/>
            <person name="Rohde M."/>
            <person name="Petersen J."/>
            <person name="Medema M.H."/>
            <person name="Surup F."/>
            <person name="Jogler C."/>
        </authorList>
    </citation>
    <scope>NUCLEOTIDE SEQUENCE [LARGE SCALE GENOMIC DNA]</scope>
    <source>
        <strain evidence="4 5">Mal15</strain>
    </source>
</reference>
<evidence type="ECO:0000313" key="5">
    <source>
        <dbReference type="Proteomes" id="UP000321353"/>
    </source>
</evidence>
<keyword evidence="5" id="KW-1185">Reference proteome</keyword>
<dbReference type="Pfam" id="PF00400">
    <property type="entry name" value="WD40"/>
    <property type="match status" value="2"/>
</dbReference>
<dbReference type="InterPro" id="IPR011047">
    <property type="entry name" value="Quinoprotein_ADH-like_sf"/>
</dbReference>
<name>A0A5B9MRH1_9BACT</name>
<evidence type="ECO:0000256" key="3">
    <source>
        <dbReference type="PROSITE-ProRule" id="PRU00221"/>
    </source>
</evidence>
<evidence type="ECO:0000313" key="4">
    <source>
        <dbReference type="EMBL" id="QEG02871.1"/>
    </source>
</evidence>
<dbReference type="InterPro" id="IPR050505">
    <property type="entry name" value="WDR55/POC1"/>
</dbReference>
<dbReference type="InterPro" id="IPR015943">
    <property type="entry name" value="WD40/YVTN_repeat-like_dom_sf"/>
</dbReference>
<dbReference type="Gene3D" id="2.130.10.10">
    <property type="entry name" value="YVTN repeat-like/Quinoprotein amine dehydrogenase"/>
    <property type="match status" value="2"/>
</dbReference>
<evidence type="ECO:0000256" key="1">
    <source>
        <dbReference type="ARBA" id="ARBA00022574"/>
    </source>
</evidence>
<dbReference type="PROSITE" id="PS50294">
    <property type="entry name" value="WD_REPEATS_REGION"/>
    <property type="match status" value="2"/>
</dbReference>
<feature type="repeat" description="WD" evidence="3">
    <location>
        <begin position="375"/>
        <end position="416"/>
    </location>
</feature>
<keyword evidence="2" id="KW-0677">Repeat</keyword>
<dbReference type="Proteomes" id="UP000321353">
    <property type="component" value="Chromosome"/>
</dbReference>
<feature type="repeat" description="WD" evidence="3">
    <location>
        <begin position="417"/>
        <end position="458"/>
    </location>
</feature>
<dbReference type="InterPro" id="IPR011044">
    <property type="entry name" value="Quino_amine_DH_bsu"/>
</dbReference>
<dbReference type="PANTHER" id="PTHR44019">
    <property type="entry name" value="WD REPEAT-CONTAINING PROTEIN 55"/>
    <property type="match status" value="1"/>
</dbReference>
<accession>A0A5B9MRH1</accession>
<dbReference type="PANTHER" id="PTHR44019:SF8">
    <property type="entry name" value="POC1 CENTRIOLAR PROTEIN HOMOLOG"/>
    <property type="match status" value="1"/>
</dbReference>
<proteinExistence type="predicted"/>
<organism evidence="4 5">
    <name type="scientific">Stieleria maiorica</name>
    <dbReference type="NCBI Taxonomy" id="2795974"/>
    <lineage>
        <taxon>Bacteria</taxon>
        <taxon>Pseudomonadati</taxon>
        <taxon>Planctomycetota</taxon>
        <taxon>Planctomycetia</taxon>
        <taxon>Pirellulales</taxon>
        <taxon>Pirellulaceae</taxon>
        <taxon>Stieleria</taxon>
    </lineage>
</organism>
<dbReference type="SMART" id="SM00320">
    <property type="entry name" value="WD40"/>
    <property type="match status" value="4"/>
</dbReference>
<dbReference type="PROSITE" id="PS50082">
    <property type="entry name" value="WD_REPEATS_2"/>
    <property type="match status" value="2"/>
</dbReference>
<dbReference type="SUPFAM" id="SSF50998">
    <property type="entry name" value="Quinoprotein alcohol dehydrogenase-like"/>
    <property type="match status" value="1"/>
</dbReference>
<dbReference type="KEGG" id="smam:Mal15_69920"/>
<sequence length="555" mass="60878">MIVQNSKSARILFSVTPINSSGILQLDSGEFSDQFAGHLQTEAAAASRLVTHTDHQVLVRDGRSGDRLGTFHQRLGRILEAKPSPTGDHVFLRTEDGPSWIWNWSTNETVLVTGDHNIIHATAFHPTQPQVVYGGDDGVVGARNFATGARLKPFSCPGEISQLIYNPAGDRLLVISSENRGFLLNSDSLDVVTEFTSPDHTFNRAVFVADGKRILTYRRSTSTLACWDAETGELIHQVESPGGKLRLAVGVLGTKAVLASDQAGLFVWDVVSGQLVRRAAGSYAAVAFLDHETIVAATAHPFARLARNQRAKFGPPQLELWNVGDNSAEPQRVVTLQGAVHTLRITDDPNRILIGRRHFPLAVYDSQNRKPIGQIRGHAAPISFAALLPDRNEIVSCSYDTQVMIWDAKTLRLKRTLASHRSPITSAAIAADGQMLASADHDGTLNLWNLDAENQPDPLYHLDAFEEPIEGCSLSAFNARVVAYTQRGQWNVWDTTSGKPAQWDAEKQRVAFAEFQPDGSRLLLVPSSRDTQRFPSQIVSPAGKVVQLKLQRYPL</sequence>
<gene>
    <name evidence="4" type="ORF">Mal15_69920</name>
</gene>
<protein>
    <submittedName>
        <fullName evidence="4">WD domain, G-beta repeat</fullName>
    </submittedName>
</protein>
<keyword evidence="1 3" id="KW-0853">WD repeat</keyword>
<dbReference type="SUPFAM" id="SSF50969">
    <property type="entry name" value="YVTN repeat-like/Quinoprotein amine dehydrogenase"/>
    <property type="match status" value="1"/>
</dbReference>
<dbReference type="AlphaFoldDB" id="A0A5B9MRH1"/>
<evidence type="ECO:0000256" key="2">
    <source>
        <dbReference type="ARBA" id="ARBA00022737"/>
    </source>
</evidence>
<dbReference type="EMBL" id="CP036264">
    <property type="protein sequence ID" value="QEG02871.1"/>
    <property type="molecule type" value="Genomic_DNA"/>
</dbReference>
<dbReference type="PROSITE" id="PS00678">
    <property type="entry name" value="WD_REPEATS_1"/>
    <property type="match status" value="2"/>
</dbReference>